<proteinExistence type="predicted"/>
<feature type="compositionally biased region" description="Polar residues" evidence="1">
    <location>
        <begin position="34"/>
        <end position="47"/>
    </location>
</feature>
<name>A0A5N0T7C2_9GAMM</name>
<accession>A0A5N0T7C2</accession>
<keyword evidence="3" id="KW-1185">Reference proteome</keyword>
<evidence type="ECO:0000313" key="3">
    <source>
        <dbReference type="Proteomes" id="UP000325372"/>
    </source>
</evidence>
<evidence type="ECO:0000256" key="1">
    <source>
        <dbReference type="SAM" id="MobiDB-lite"/>
    </source>
</evidence>
<organism evidence="2 3">
    <name type="scientific">Marinihelvus fidelis</name>
    <dbReference type="NCBI Taxonomy" id="2613842"/>
    <lineage>
        <taxon>Bacteria</taxon>
        <taxon>Pseudomonadati</taxon>
        <taxon>Pseudomonadota</taxon>
        <taxon>Gammaproteobacteria</taxon>
        <taxon>Chromatiales</taxon>
        <taxon>Wenzhouxiangellaceae</taxon>
        <taxon>Marinihelvus</taxon>
    </lineage>
</organism>
<gene>
    <name evidence="2" type="ORF">F3N42_11010</name>
</gene>
<dbReference type="Proteomes" id="UP000325372">
    <property type="component" value="Unassembled WGS sequence"/>
</dbReference>
<evidence type="ECO:0008006" key="4">
    <source>
        <dbReference type="Google" id="ProtNLM"/>
    </source>
</evidence>
<evidence type="ECO:0000313" key="2">
    <source>
        <dbReference type="EMBL" id="KAA9130883.1"/>
    </source>
</evidence>
<feature type="compositionally biased region" description="Polar residues" evidence="1">
    <location>
        <begin position="1"/>
        <end position="10"/>
    </location>
</feature>
<feature type="region of interest" description="Disordered" evidence="1">
    <location>
        <begin position="1"/>
        <end position="47"/>
    </location>
</feature>
<reference evidence="2 3" key="1">
    <citation type="submission" date="2019-09" db="EMBL/GenBank/DDBJ databases">
        <title>Wenzhouxiangella sp. Genome sequencing and assembly.</title>
        <authorList>
            <person name="Zhang R."/>
        </authorList>
    </citation>
    <scope>NUCLEOTIDE SEQUENCE [LARGE SCALE GENOMIC DNA]</scope>
    <source>
        <strain evidence="2 3">W260</strain>
    </source>
</reference>
<dbReference type="RefSeq" id="WP_150864520.1">
    <property type="nucleotide sequence ID" value="NZ_VYXP01000006.1"/>
</dbReference>
<comment type="caution">
    <text evidence="2">The sequence shown here is derived from an EMBL/GenBank/DDBJ whole genome shotgun (WGS) entry which is preliminary data.</text>
</comment>
<dbReference type="AlphaFoldDB" id="A0A5N0T7C2"/>
<sequence>MSSCKKTSQTKSRDDAKARVGTQNPSGPAAPSAHTETVSEGAPLSNTAPSNYIDCETKVFRTGIDSLYLSWSGDLFPEIESHFDTLKDFAQSTQPGEQAKAVQPILDHQFELMGYGRPRFPFVLADNWFDIQLSRSTAHSMPLAVAQIRSEVLANSGPDRVIPKLEQIVSKFGEAEHQKISRLDICADFYTDHDLSGLDVIDWITKCDAIVKRYSGKRFTGFSFGHGGPIVVRLYDKAYEIEKKSGKTFFYPLWAKGGWMGELPVFRLEFQFRREALKEFGIECANDLNDKLDGLWQYCCQKWLRLVVPNPADSVQTRWPIHPVWEALQSARFTDVKNPLPLDRSRKERLPSDESMFVQGMWGLTTFMAARGIKDIETGFREYIVSAAEHHKTRKSSEFSFARYLRNALEKKARKFNKRLDLDESSLSPEAYKKARDGE</sequence>
<dbReference type="EMBL" id="VYXP01000006">
    <property type="protein sequence ID" value="KAA9130883.1"/>
    <property type="molecule type" value="Genomic_DNA"/>
</dbReference>
<protein>
    <recommendedName>
        <fullName evidence="4">Replication initiation factor domain-containing protein</fullName>
    </recommendedName>
</protein>